<protein>
    <recommendedName>
        <fullName evidence="9">Serine carboxypeptidase S28</fullName>
    </recommendedName>
</protein>
<accession>A0A395IDU5</accession>
<dbReference type="GO" id="GO:0070008">
    <property type="term" value="F:serine-type exopeptidase activity"/>
    <property type="evidence" value="ECO:0007669"/>
    <property type="project" value="InterPro"/>
</dbReference>
<keyword evidence="8" id="KW-1185">Reference proteome</keyword>
<comment type="caution">
    <text evidence="7">The sequence shown here is derived from an EMBL/GenBank/DDBJ whole genome shotgun (WGS) entry which is preliminary data.</text>
</comment>
<dbReference type="EMBL" id="QKRW01000085">
    <property type="protein sequence ID" value="RAL58380.1"/>
    <property type="molecule type" value="Genomic_DNA"/>
</dbReference>
<dbReference type="InterPro" id="IPR029058">
    <property type="entry name" value="AB_hydrolase_fold"/>
</dbReference>
<evidence type="ECO:0000256" key="5">
    <source>
        <dbReference type="ARBA" id="ARBA00023180"/>
    </source>
</evidence>
<evidence type="ECO:0008006" key="9">
    <source>
        <dbReference type="Google" id="ProtNLM"/>
    </source>
</evidence>
<dbReference type="PANTHER" id="PTHR11010">
    <property type="entry name" value="PROTEASE S28 PRO-X CARBOXYPEPTIDASE-RELATED"/>
    <property type="match status" value="1"/>
</dbReference>
<proteinExistence type="inferred from homology"/>
<keyword evidence="5" id="KW-0325">Glycoprotein</keyword>
<dbReference type="FunFam" id="3.40.50.1820:FF:000251">
    <property type="entry name" value="Extracelular serine carboxypeptidase, putative"/>
    <property type="match status" value="1"/>
</dbReference>
<evidence type="ECO:0000256" key="4">
    <source>
        <dbReference type="ARBA" id="ARBA00022801"/>
    </source>
</evidence>
<evidence type="ECO:0000256" key="6">
    <source>
        <dbReference type="SAM" id="SignalP"/>
    </source>
</evidence>
<dbReference type="Proteomes" id="UP000249056">
    <property type="component" value="Unassembled WGS sequence"/>
</dbReference>
<dbReference type="GO" id="GO:0008239">
    <property type="term" value="F:dipeptidyl-peptidase activity"/>
    <property type="evidence" value="ECO:0007669"/>
    <property type="project" value="TreeGrafter"/>
</dbReference>
<keyword evidence="2" id="KW-0645">Protease</keyword>
<sequence length="521" mass="59254">MVSKLYTVCATLTFFQCVFSHQFYPDGLGRKISRTTIPRGELALSKRDDTDASLLYPTYNLSVPIDYFHNETRYEPHSNGTFPLRYWFDATYYKPGGPVIILQSGETNAEGRLSFLQKGLLHELAVATNGIGVVLEHRYYGDSIPTPDFSTENLRFLTTEQALMDEVYFARNIVFPGLEDKNLTAPNVAYIGYGGSYAGAFNAFLRKLYPDTFWGTISSSGVVEAIYDYWQYFEPIRNNTALVQEVKNTWGFPNVTYTNDFMSILVSGVWEWQSRNWDPELVGTPYFEYFCGNLTSNKLFYPSLNGSTTEVQKLLTKGGYGSQLNSLTIPYLNWIGWLTDYTQTNYGDCSANQDSCYSTHNLTSYAQDDASQDWRLWPYQYCTEWGFLQNGASVPSNELPLLSRTNDLAYNSIVCEAAFNITTPPDTVNKTPGVQLHPHASPFNTSAHNRTSTTSEPFILIEGAVHHWDENGLFPNETTADFPPKTIKKVQGQEIKFVKEWMEEWKREKEKGYGRESRALV</sequence>
<evidence type="ECO:0000256" key="1">
    <source>
        <dbReference type="ARBA" id="ARBA00011079"/>
    </source>
</evidence>
<dbReference type="InterPro" id="IPR008758">
    <property type="entry name" value="Peptidase_S28"/>
</dbReference>
<evidence type="ECO:0000256" key="3">
    <source>
        <dbReference type="ARBA" id="ARBA00022729"/>
    </source>
</evidence>
<feature type="chain" id="PRO_5017206325" description="Serine carboxypeptidase S28" evidence="6">
    <location>
        <begin position="21"/>
        <end position="521"/>
    </location>
</feature>
<dbReference type="Gene3D" id="3.40.50.1820">
    <property type="entry name" value="alpha/beta hydrolase"/>
    <property type="match status" value="2"/>
</dbReference>
<dbReference type="SUPFAM" id="SSF53474">
    <property type="entry name" value="alpha/beta-Hydrolases"/>
    <property type="match status" value="1"/>
</dbReference>
<dbReference type="GO" id="GO:0006508">
    <property type="term" value="P:proteolysis"/>
    <property type="evidence" value="ECO:0007669"/>
    <property type="project" value="UniProtKB-KW"/>
</dbReference>
<keyword evidence="4" id="KW-0378">Hydrolase</keyword>
<keyword evidence="3 6" id="KW-0732">Signal</keyword>
<dbReference type="OrthoDB" id="1735038at2759"/>
<gene>
    <name evidence="7" type="ORF">DID88_006060</name>
</gene>
<reference evidence="7 8" key="1">
    <citation type="submission" date="2018-06" db="EMBL/GenBank/DDBJ databases">
        <title>Genome Sequence of the Brown Rot Fungal Pathogen Monilinia fructigena.</title>
        <authorList>
            <person name="Landi L."/>
            <person name="De Miccolis Angelini R.M."/>
            <person name="Pollastro S."/>
            <person name="Abate D."/>
            <person name="Faretra F."/>
            <person name="Romanazzi G."/>
        </authorList>
    </citation>
    <scope>NUCLEOTIDE SEQUENCE [LARGE SCALE GENOMIC DNA]</scope>
    <source>
        <strain evidence="7 8">Mfrg269</strain>
    </source>
</reference>
<evidence type="ECO:0000256" key="2">
    <source>
        <dbReference type="ARBA" id="ARBA00022670"/>
    </source>
</evidence>
<dbReference type="AlphaFoldDB" id="A0A395IDU5"/>
<organism evidence="7 8">
    <name type="scientific">Monilinia fructigena</name>
    <dbReference type="NCBI Taxonomy" id="38457"/>
    <lineage>
        <taxon>Eukaryota</taxon>
        <taxon>Fungi</taxon>
        <taxon>Dikarya</taxon>
        <taxon>Ascomycota</taxon>
        <taxon>Pezizomycotina</taxon>
        <taxon>Leotiomycetes</taxon>
        <taxon>Helotiales</taxon>
        <taxon>Sclerotiniaceae</taxon>
        <taxon>Monilinia</taxon>
    </lineage>
</organism>
<dbReference type="PANTHER" id="PTHR11010:SF117">
    <property type="entry name" value="SERINE PROTEASE 16"/>
    <property type="match status" value="1"/>
</dbReference>
<evidence type="ECO:0000313" key="7">
    <source>
        <dbReference type="EMBL" id="RAL58380.1"/>
    </source>
</evidence>
<dbReference type="Pfam" id="PF05577">
    <property type="entry name" value="Peptidase_S28"/>
    <property type="match status" value="1"/>
</dbReference>
<feature type="signal peptide" evidence="6">
    <location>
        <begin position="1"/>
        <end position="20"/>
    </location>
</feature>
<name>A0A395IDU5_9HELO</name>
<evidence type="ECO:0000313" key="8">
    <source>
        <dbReference type="Proteomes" id="UP000249056"/>
    </source>
</evidence>
<comment type="similarity">
    <text evidence="1">Belongs to the peptidase S28 family.</text>
</comment>